<dbReference type="SMART" id="SM00387">
    <property type="entry name" value="HATPase_c"/>
    <property type="match status" value="1"/>
</dbReference>
<dbReference type="SUPFAM" id="SSF47384">
    <property type="entry name" value="Homodimeric domain of signal transducing histidine kinase"/>
    <property type="match status" value="1"/>
</dbReference>
<reference evidence="10" key="1">
    <citation type="submission" date="2016-10" db="EMBL/GenBank/DDBJ databases">
        <authorList>
            <person name="Varghese N."/>
            <person name="Submissions S."/>
        </authorList>
    </citation>
    <scope>NUCLEOTIDE SEQUENCE [LARGE SCALE GENOMIC DNA]</scope>
    <source>
        <strain evidence="10">CGMCC 1.11014</strain>
    </source>
</reference>
<dbReference type="InterPro" id="IPR036890">
    <property type="entry name" value="HATPase_C_sf"/>
</dbReference>
<evidence type="ECO:0000313" key="10">
    <source>
        <dbReference type="Proteomes" id="UP000199391"/>
    </source>
</evidence>
<dbReference type="AlphaFoldDB" id="A0A1I7K9L1"/>
<dbReference type="GO" id="GO:0000155">
    <property type="term" value="F:phosphorelay sensor kinase activity"/>
    <property type="evidence" value="ECO:0007669"/>
    <property type="project" value="InterPro"/>
</dbReference>
<comment type="catalytic activity">
    <reaction evidence="1">
        <text>ATP + protein L-histidine = ADP + protein N-phospho-L-histidine.</text>
        <dbReference type="EC" id="2.7.13.3"/>
    </reaction>
</comment>
<dbReference type="InterPro" id="IPR050736">
    <property type="entry name" value="Sensor_HK_Regulatory"/>
</dbReference>
<dbReference type="InterPro" id="IPR005467">
    <property type="entry name" value="His_kinase_dom"/>
</dbReference>
<dbReference type="PANTHER" id="PTHR43711">
    <property type="entry name" value="TWO-COMPONENT HISTIDINE KINASE"/>
    <property type="match status" value="1"/>
</dbReference>
<dbReference type="PRINTS" id="PR00344">
    <property type="entry name" value="BCTRLSENSOR"/>
</dbReference>
<keyword evidence="4" id="KW-0808">Transferase</keyword>
<feature type="compositionally biased region" description="Pro residues" evidence="7">
    <location>
        <begin position="11"/>
        <end position="23"/>
    </location>
</feature>
<keyword evidence="3" id="KW-0597">Phosphoprotein</keyword>
<dbReference type="STRING" id="1035707.SAMN05216552_1015145"/>
<protein>
    <recommendedName>
        <fullName evidence="2">histidine kinase</fullName>
        <ecNumber evidence="2">2.7.13.3</ecNumber>
    </recommendedName>
</protein>
<name>A0A1I7K9L1_9BURK</name>
<evidence type="ECO:0000256" key="7">
    <source>
        <dbReference type="SAM" id="MobiDB-lite"/>
    </source>
</evidence>
<gene>
    <name evidence="9" type="ORF">SAMN05216552_1015145</name>
</gene>
<dbReference type="EC" id="2.7.13.3" evidence="2"/>
<dbReference type="SUPFAM" id="SSF55874">
    <property type="entry name" value="ATPase domain of HSP90 chaperone/DNA topoisomerase II/histidine kinase"/>
    <property type="match status" value="1"/>
</dbReference>
<dbReference type="CDD" id="cd00082">
    <property type="entry name" value="HisKA"/>
    <property type="match status" value="1"/>
</dbReference>
<feature type="region of interest" description="Disordered" evidence="7">
    <location>
        <begin position="1"/>
        <end position="26"/>
    </location>
</feature>
<sequence length="329" mass="35398">MQGFPLSNLEPPAPSPPAPPPATSEPAALHTVHTAELTRLRDTIDELLLLVHQQNAEKQQLLLTLATQVPRLREANEHLILATFGAQDMQNRAETANRRQSEFMAMLAHELRNPLQPVAVANELIGRLSGAHPDLPRLHAVIQRQTSHMARLVDDLLDVGRMRAGKLTIAPQSVTLADILDAALETTLPLFERRRQAIRLALPDVPVRLTGDMVRLTQVFSNLLINASKFTGDGGAITVTAELQGGMVEIHVEDNGAGIPLALQPRIFDLFTQGEIPHDQVRAGLGIGLALVRAICELHGGSAGVHSAGPGLGSRFTVSLPAHASHAPE</sequence>
<dbReference type="Pfam" id="PF00512">
    <property type="entry name" value="HisKA"/>
    <property type="match status" value="1"/>
</dbReference>
<dbReference type="Gene3D" id="1.10.287.130">
    <property type="match status" value="1"/>
</dbReference>
<keyword evidence="10" id="KW-1185">Reference proteome</keyword>
<keyword evidence="6" id="KW-0902">Two-component regulatory system</keyword>
<evidence type="ECO:0000256" key="5">
    <source>
        <dbReference type="ARBA" id="ARBA00022777"/>
    </source>
</evidence>
<dbReference type="Pfam" id="PF02518">
    <property type="entry name" value="HATPase_c"/>
    <property type="match status" value="1"/>
</dbReference>
<dbReference type="InterPro" id="IPR036097">
    <property type="entry name" value="HisK_dim/P_sf"/>
</dbReference>
<dbReference type="Proteomes" id="UP000199391">
    <property type="component" value="Unassembled WGS sequence"/>
</dbReference>
<proteinExistence type="predicted"/>
<feature type="domain" description="Histidine kinase" evidence="8">
    <location>
        <begin position="106"/>
        <end position="324"/>
    </location>
</feature>
<dbReference type="PANTHER" id="PTHR43711:SF1">
    <property type="entry name" value="HISTIDINE KINASE 1"/>
    <property type="match status" value="1"/>
</dbReference>
<evidence type="ECO:0000259" key="8">
    <source>
        <dbReference type="PROSITE" id="PS50109"/>
    </source>
</evidence>
<evidence type="ECO:0000256" key="2">
    <source>
        <dbReference type="ARBA" id="ARBA00012438"/>
    </source>
</evidence>
<dbReference type="InterPro" id="IPR004358">
    <property type="entry name" value="Sig_transdc_His_kin-like_C"/>
</dbReference>
<dbReference type="InterPro" id="IPR003661">
    <property type="entry name" value="HisK_dim/P_dom"/>
</dbReference>
<dbReference type="EMBL" id="FPBO01000015">
    <property type="protein sequence ID" value="SFU94107.1"/>
    <property type="molecule type" value="Genomic_DNA"/>
</dbReference>
<dbReference type="PROSITE" id="PS50109">
    <property type="entry name" value="HIS_KIN"/>
    <property type="match status" value="1"/>
</dbReference>
<organism evidence="9 10">
    <name type="scientific">Pseudoduganella namucuonensis</name>
    <dbReference type="NCBI Taxonomy" id="1035707"/>
    <lineage>
        <taxon>Bacteria</taxon>
        <taxon>Pseudomonadati</taxon>
        <taxon>Pseudomonadota</taxon>
        <taxon>Betaproteobacteria</taxon>
        <taxon>Burkholderiales</taxon>
        <taxon>Oxalobacteraceae</taxon>
        <taxon>Telluria group</taxon>
        <taxon>Pseudoduganella</taxon>
    </lineage>
</organism>
<dbReference type="InterPro" id="IPR003594">
    <property type="entry name" value="HATPase_dom"/>
</dbReference>
<accession>A0A1I7K9L1</accession>
<evidence type="ECO:0000256" key="6">
    <source>
        <dbReference type="ARBA" id="ARBA00023012"/>
    </source>
</evidence>
<evidence type="ECO:0000256" key="1">
    <source>
        <dbReference type="ARBA" id="ARBA00000085"/>
    </source>
</evidence>
<dbReference type="Gene3D" id="3.30.565.10">
    <property type="entry name" value="Histidine kinase-like ATPase, C-terminal domain"/>
    <property type="match status" value="1"/>
</dbReference>
<evidence type="ECO:0000256" key="3">
    <source>
        <dbReference type="ARBA" id="ARBA00022553"/>
    </source>
</evidence>
<dbReference type="CDD" id="cd00075">
    <property type="entry name" value="HATPase"/>
    <property type="match status" value="1"/>
</dbReference>
<evidence type="ECO:0000313" key="9">
    <source>
        <dbReference type="EMBL" id="SFU94107.1"/>
    </source>
</evidence>
<keyword evidence="5 9" id="KW-0418">Kinase</keyword>
<dbReference type="SMART" id="SM00388">
    <property type="entry name" value="HisKA"/>
    <property type="match status" value="1"/>
</dbReference>
<evidence type="ECO:0000256" key="4">
    <source>
        <dbReference type="ARBA" id="ARBA00022679"/>
    </source>
</evidence>